<keyword evidence="1" id="KW-0812">Transmembrane</keyword>
<proteinExistence type="predicted"/>
<feature type="domain" description="Histidine kinase" evidence="2">
    <location>
        <begin position="213"/>
        <end position="409"/>
    </location>
</feature>
<feature type="transmembrane region" description="Helical" evidence="1">
    <location>
        <begin position="120"/>
        <end position="151"/>
    </location>
</feature>
<dbReference type="Proteomes" id="UP001302274">
    <property type="component" value="Unassembled WGS sequence"/>
</dbReference>
<evidence type="ECO:0000313" key="4">
    <source>
        <dbReference type="Proteomes" id="UP001302274"/>
    </source>
</evidence>
<gene>
    <name evidence="3" type="ORF">SHI21_03670</name>
</gene>
<keyword evidence="4" id="KW-1185">Reference proteome</keyword>
<keyword evidence="1" id="KW-0472">Membrane</keyword>
<keyword evidence="3" id="KW-0547">Nucleotide-binding</keyword>
<dbReference type="Pfam" id="PF02518">
    <property type="entry name" value="HATPase_c"/>
    <property type="match status" value="1"/>
</dbReference>
<feature type="transmembrane region" description="Helical" evidence="1">
    <location>
        <begin position="87"/>
        <end position="108"/>
    </location>
</feature>
<dbReference type="PROSITE" id="PS50109">
    <property type="entry name" value="HIS_KIN"/>
    <property type="match status" value="1"/>
</dbReference>
<dbReference type="Gene3D" id="3.30.565.10">
    <property type="entry name" value="Histidine kinase-like ATPase, C-terminal domain"/>
    <property type="match status" value="1"/>
</dbReference>
<evidence type="ECO:0000313" key="3">
    <source>
        <dbReference type="EMBL" id="MEA9355280.1"/>
    </source>
</evidence>
<evidence type="ECO:0000259" key="2">
    <source>
        <dbReference type="PROSITE" id="PS50109"/>
    </source>
</evidence>
<name>A0ABU5VTD5_9BACT</name>
<comment type="caution">
    <text evidence="3">The sequence shown here is derived from an EMBL/GenBank/DDBJ whole genome shotgun (WGS) entry which is preliminary data.</text>
</comment>
<dbReference type="SUPFAM" id="SSF55874">
    <property type="entry name" value="ATPase domain of HSP90 chaperone/DNA topoisomerase II/histidine kinase"/>
    <property type="match status" value="1"/>
</dbReference>
<evidence type="ECO:0000256" key="1">
    <source>
        <dbReference type="SAM" id="Phobius"/>
    </source>
</evidence>
<accession>A0ABU5VTD5</accession>
<feature type="transmembrane region" description="Helical" evidence="1">
    <location>
        <begin position="55"/>
        <end position="75"/>
    </location>
</feature>
<dbReference type="InterPro" id="IPR005467">
    <property type="entry name" value="His_kinase_dom"/>
</dbReference>
<dbReference type="SMART" id="SM00387">
    <property type="entry name" value="HATPase_c"/>
    <property type="match status" value="1"/>
</dbReference>
<protein>
    <submittedName>
        <fullName evidence="3">ATP-binding protein</fullName>
    </submittedName>
</protein>
<dbReference type="InterPro" id="IPR003594">
    <property type="entry name" value="HATPase_dom"/>
</dbReference>
<feature type="transmembrane region" description="Helical" evidence="1">
    <location>
        <begin position="28"/>
        <end position="49"/>
    </location>
</feature>
<sequence length="413" mass="47272">MPNALNQLRKWLFPLGSNLEENHLRASLIISLRWVIMMVEFLVALTYGFRNQLNWGTYAIVVVSIMALVIFNTVITIRLKEKKTVSTLSLAIQLLFDLFQLFIFLKLIMSQANPLVEIFYLPLIVGIITLPILWNFFFTIIIGIHVGSFYLSAHADHHNYHHFYSHLFTISLLWVTLNLLMSFIRHFQKRLASVQNYKQRMDHLKVVGAMTSGFCHQMATPLNTIKLRLDRMNRNQDFSKDDINSALMALGQCEQALRDLSQLKVEKTVGLNEDIEVKNFCENLIKNSYPELSLQVEDNVQTISCHPQLLTQTLLDLFDNAFDSSPEGSVVLKIYHNQEFINFEVINQKASLSESVLGKLGEPFNSTKELGAGLGLFNAFNSALVMRGNFKIFNNNNNVHALLSLPLTRFEEN</sequence>
<dbReference type="InterPro" id="IPR036890">
    <property type="entry name" value="HATPase_C_sf"/>
</dbReference>
<reference evidence="3 4" key="1">
    <citation type="submission" date="2023-11" db="EMBL/GenBank/DDBJ databases">
        <title>A Novel Polar Bacteriovorax (B. antarcticus) Isolated from the Biocrust in Antarctica.</title>
        <authorList>
            <person name="Mun W."/>
            <person name="Choi S.Y."/>
            <person name="Mitchell R.J."/>
        </authorList>
    </citation>
    <scope>NUCLEOTIDE SEQUENCE [LARGE SCALE GENOMIC DNA]</scope>
    <source>
        <strain evidence="3 4">PP10</strain>
    </source>
</reference>
<keyword evidence="1" id="KW-1133">Transmembrane helix</keyword>
<feature type="transmembrane region" description="Helical" evidence="1">
    <location>
        <begin position="163"/>
        <end position="184"/>
    </location>
</feature>
<dbReference type="GO" id="GO:0005524">
    <property type="term" value="F:ATP binding"/>
    <property type="evidence" value="ECO:0007669"/>
    <property type="project" value="UniProtKB-KW"/>
</dbReference>
<organism evidence="3 4">
    <name type="scientific">Bacteriovorax antarcticus</name>
    <dbReference type="NCBI Taxonomy" id="3088717"/>
    <lineage>
        <taxon>Bacteria</taxon>
        <taxon>Pseudomonadati</taxon>
        <taxon>Bdellovibrionota</taxon>
        <taxon>Bacteriovoracia</taxon>
        <taxon>Bacteriovoracales</taxon>
        <taxon>Bacteriovoracaceae</taxon>
        <taxon>Bacteriovorax</taxon>
    </lineage>
</organism>
<keyword evidence="3" id="KW-0067">ATP-binding</keyword>
<dbReference type="EMBL" id="JAYGJQ010000001">
    <property type="protein sequence ID" value="MEA9355280.1"/>
    <property type="molecule type" value="Genomic_DNA"/>
</dbReference>
<dbReference type="RefSeq" id="WP_323574767.1">
    <property type="nucleotide sequence ID" value="NZ_JAYGJQ010000001.1"/>
</dbReference>